<feature type="domain" description="RRM" evidence="12">
    <location>
        <begin position="572"/>
        <end position="649"/>
    </location>
</feature>
<keyword evidence="4 9" id="KW-0694">RNA-binding</keyword>
<protein>
    <recommendedName>
        <fullName evidence="8">U4/U6 snRNA-associated-splicing factor PRP24</fullName>
    </recommendedName>
</protein>
<dbReference type="SMART" id="SM00360">
    <property type="entry name" value="RRM"/>
    <property type="match status" value="4"/>
</dbReference>
<name>A0A1J8QUU9_9AGAM</name>
<proteinExistence type="predicted"/>
<dbReference type="GO" id="GO:0006397">
    <property type="term" value="P:mRNA processing"/>
    <property type="evidence" value="ECO:0007669"/>
    <property type="project" value="UniProtKB-KW"/>
</dbReference>
<comment type="subcellular location">
    <subcellularLocation>
        <location evidence="1">Nucleus</location>
    </subcellularLocation>
</comment>
<keyword evidence="6" id="KW-0539">Nucleus</keyword>
<evidence type="ECO:0000256" key="1">
    <source>
        <dbReference type="ARBA" id="ARBA00004123"/>
    </source>
</evidence>
<organism evidence="13 14">
    <name type="scientific">Rhizopogon vesiculosus</name>
    <dbReference type="NCBI Taxonomy" id="180088"/>
    <lineage>
        <taxon>Eukaryota</taxon>
        <taxon>Fungi</taxon>
        <taxon>Dikarya</taxon>
        <taxon>Basidiomycota</taxon>
        <taxon>Agaricomycotina</taxon>
        <taxon>Agaricomycetes</taxon>
        <taxon>Agaricomycetidae</taxon>
        <taxon>Boletales</taxon>
        <taxon>Suillineae</taxon>
        <taxon>Rhizopogonaceae</taxon>
        <taxon>Rhizopogon</taxon>
    </lineage>
</organism>
<gene>
    <name evidence="13" type="ORF">AZE42_00241</name>
</gene>
<feature type="region of interest" description="Disordered" evidence="11">
    <location>
        <begin position="830"/>
        <end position="906"/>
    </location>
</feature>
<evidence type="ECO:0000256" key="3">
    <source>
        <dbReference type="ARBA" id="ARBA00022737"/>
    </source>
</evidence>
<evidence type="ECO:0000256" key="4">
    <source>
        <dbReference type="ARBA" id="ARBA00022884"/>
    </source>
</evidence>
<evidence type="ECO:0000256" key="5">
    <source>
        <dbReference type="ARBA" id="ARBA00023187"/>
    </source>
</evidence>
<evidence type="ECO:0000256" key="10">
    <source>
        <dbReference type="SAM" id="Coils"/>
    </source>
</evidence>
<dbReference type="InterPro" id="IPR011990">
    <property type="entry name" value="TPR-like_helical_dom_sf"/>
</dbReference>
<feature type="coiled-coil region" evidence="10">
    <location>
        <begin position="388"/>
        <end position="430"/>
    </location>
</feature>
<evidence type="ECO:0000256" key="7">
    <source>
        <dbReference type="ARBA" id="ARBA00093374"/>
    </source>
</evidence>
<evidence type="ECO:0000259" key="12">
    <source>
        <dbReference type="PROSITE" id="PS50102"/>
    </source>
</evidence>
<dbReference type="Gene3D" id="1.25.40.10">
    <property type="entry name" value="Tetratricopeptide repeat domain"/>
    <property type="match status" value="1"/>
</dbReference>
<accession>A0A1J8QUU9</accession>
<evidence type="ECO:0000256" key="11">
    <source>
        <dbReference type="SAM" id="MobiDB-lite"/>
    </source>
</evidence>
<dbReference type="CDD" id="cd12296">
    <property type="entry name" value="RRM1_Prp24"/>
    <property type="match status" value="1"/>
</dbReference>
<feature type="compositionally biased region" description="Low complexity" evidence="11">
    <location>
        <begin position="876"/>
        <end position="892"/>
    </location>
</feature>
<evidence type="ECO:0000313" key="14">
    <source>
        <dbReference type="Proteomes" id="UP000183567"/>
    </source>
</evidence>
<feature type="domain" description="RRM" evidence="12">
    <location>
        <begin position="663"/>
        <end position="739"/>
    </location>
</feature>
<dbReference type="InterPro" id="IPR012677">
    <property type="entry name" value="Nucleotide-bd_a/b_plait_sf"/>
</dbReference>
<dbReference type="CDD" id="cd00590">
    <property type="entry name" value="RRM_SF"/>
    <property type="match status" value="1"/>
</dbReference>
<dbReference type="InterPro" id="IPR034398">
    <property type="entry name" value="Prp24_RRM2"/>
</dbReference>
<reference evidence="13 14" key="1">
    <citation type="submission" date="2016-03" db="EMBL/GenBank/DDBJ databases">
        <title>Comparative genomics of the ectomycorrhizal sister species Rhizopogon vinicolor and Rhizopogon vesiculosus (Basidiomycota: Boletales) reveals a divergence of the mating type B locus.</title>
        <authorList>
            <person name="Mujic A.B."/>
            <person name="Kuo A."/>
            <person name="Tritt A."/>
            <person name="Lipzen A."/>
            <person name="Chen C."/>
            <person name="Johnson J."/>
            <person name="Sharma A."/>
            <person name="Barry K."/>
            <person name="Grigoriev I.V."/>
            <person name="Spatafora J.W."/>
        </authorList>
    </citation>
    <scope>NUCLEOTIDE SEQUENCE [LARGE SCALE GENOMIC DNA]</scope>
    <source>
        <strain evidence="13 14">AM-OR11-056</strain>
    </source>
</reference>
<comment type="function">
    <text evidence="7">Functions as a recycling factor of the spliceosome, a machinery that forms on each precursor-messenger RNA (pre-mRNA) and catalyzes the removal of introns. Chaperones the re-annealing of U4 and U6 snRNAs (small nuclear RNAs) released from previous rounds of splicing, an initial step in reforming the U4/U6-U5 tri-snRNP (small nuclear ribonucleoprotein) that can reassemble into another spliceosome complex; this step involves binding U6 and facilitating the unwinding of the U6 internal stem loop, followed by base-pairing of U6 to U4.</text>
</comment>
<dbReference type="SUPFAM" id="SSF48452">
    <property type="entry name" value="TPR-like"/>
    <property type="match status" value="1"/>
</dbReference>
<dbReference type="Pfam" id="PF00076">
    <property type="entry name" value="RRM_1"/>
    <property type="match status" value="3"/>
</dbReference>
<dbReference type="GO" id="GO:0003723">
    <property type="term" value="F:RNA binding"/>
    <property type="evidence" value="ECO:0007669"/>
    <property type="project" value="UniProtKB-UniRule"/>
</dbReference>
<dbReference type="GO" id="GO:0005688">
    <property type="term" value="C:U6 snRNP"/>
    <property type="evidence" value="ECO:0007669"/>
    <property type="project" value="UniProtKB-ARBA"/>
</dbReference>
<dbReference type="InterPro" id="IPR035979">
    <property type="entry name" value="RBD_domain_sf"/>
</dbReference>
<evidence type="ECO:0000256" key="2">
    <source>
        <dbReference type="ARBA" id="ARBA00022664"/>
    </source>
</evidence>
<keyword evidence="3" id="KW-0677">Repeat</keyword>
<feature type="compositionally biased region" description="Basic and acidic residues" evidence="11">
    <location>
        <begin position="893"/>
        <end position="906"/>
    </location>
</feature>
<keyword evidence="10" id="KW-0175">Coiled coil</keyword>
<dbReference type="Gene3D" id="3.30.70.330">
    <property type="match status" value="4"/>
</dbReference>
<dbReference type="SUPFAM" id="SSF54928">
    <property type="entry name" value="RNA-binding domain, RBD"/>
    <property type="match status" value="3"/>
</dbReference>
<keyword evidence="5" id="KW-0508">mRNA splicing</keyword>
<dbReference type="Proteomes" id="UP000183567">
    <property type="component" value="Unassembled WGS sequence"/>
</dbReference>
<dbReference type="AlphaFoldDB" id="A0A1J8QUU9"/>
<dbReference type="InterPro" id="IPR034397">
    <property type="entry name" value="Prp24_RRM1"/>
</dbReference>
<sequence length="906" mass="101069">MDESAALDALADTLTKLSTNSSSADLHAQHIRLANSLGDKDQLLVALEMATNYIATPDDVWLPIIDAKAAASDLDTPEGVLEMVAMYSKAEIDYMSFSILKKHLEFLLDRHEYFSGLEVRPDNLGELFSDSWTQEEMAYVVSKGVGDISQSHVLWDQYLNWQLDILEKASMDEKPLLVNIIGESLLSRLQQPHAKASRRQFTGEVGAERALEMWWAGYIDFVNSQGQSVQFWRRATRSAPGSGEVWARYIRFLEREQEPFASEDGMSEDHKEDIGDAYTNALSTNLFTRGGKSDPEIDVEHIVPLVLARAGAEKRAIEGDAAVQLWASTAAHYRMSWAAWVAYTDVLIRTDHHDLARKTFQDMSTKNLDYPEALWDAWHNFEHAHGSLTSLEEALNKMSQAKSQLEMRRAREAEKAYATAAAQYAEQQAAAASVASVSMTERARDSTISEAMDVDTSATVDRKGKRKAEEERPAETAEGKKPRLETPSLPLKRDRENCTVFVADLPSEATEADLKALFKDCGDVRDIKFTRMPETLVATVEFHTRDSVPAALTKDKKRIHDTEISVHLAWRSTLYVTNFPEKFDDASIRDLFGQFGLIFDVRWPSKKFKATRRFCYVQYTSPASAERALELHGRELEPDRAVSVLISNPERKKERSDADANERELYVAGLSKFTTAEDLKGVFETYGPVKEIRLAKDKAGQPKGFAFIDFESETDARAALAANNYELKNRRIAVTLTDTRVRGKNKDDMTESGLGRRADARNRSVRVRNLPADTQEGLLHQFLEKHTLVKRTEVFTALNEAIIELENPAEAGKLLLRTDPVVFGGNVLQFSEEQPGPSRGQPVAPPPASGGMFVPRAAKSRPKAGLGRARKPVVGAAQAQATSSSNAQATEQQSKKGQDDFRKMLG</sequence>
<feature type="region of interest" description="Disordered" evidence="11">
    <location>
        <begin position="443"/>
        <end position="489"/>
    </location>
</feature>
<dbReference type="CDD" id="cd12297">
    <property type="entry name" value="RRM2_Prp24"/>
    <property type="match status" value="1"/>
</dbReference>
<dbReference type="EMBL" id="LVVM01002157">
    <property type="protein sequence ID" value="OJA17161.1"/>
    <property type="molecule type" value="Genomic_DNA"/>
</dbReference>
<feature type="compositionally biased region" description="Basic and acidic residues" evidence="11">
    <location>
        <begin position="467"/>
        <end position="484"/>
    </location>
</feature>
<evidence type="ECO:0000313" key="13">
    <source>
        <dbReference type="EMBL" id="OJA17161.1"/>
    </source>
</evidence>
<dbReference type="STRING" id="180088.A0A1J8QUU9"/>
<evidence type="ECO:0000256" key="9">
    <source>
        <dbReference type="PROSITE-ProRule" id="PRU00176"/>
    </source>
</evidence>
<evidence type="ECO:0000256" key="6">
    <source>
        <dbReference type="ARBA" id="ARBA00023242"/>
    </source>
</evidence>
<keyword evidence="14" id="KW-1185">Reference proteome</keyword>
<dbReference type="PROSITE" id="PS50102">
    <property type="entry name" value="RRM"/>
    <property type="match status" value="3"/>
</dbReference>
<evidence type="ECO:0000256" key="8">
    <source>
        <dbReference type="ARBA" id="ARBA00093627"/>
    </source>
</evidence>
<dbReference type="FunFam" id="3.30.70.330:FF:000365">
    <property type="entry name" value="U4/U6 snRNA-associated-splicing factor PRP24"/>
    <property type="match status" value="1"/>
</dbReference>
<dbReference type="PANTHER" id="PTHR10352">
    <property type="entry name" value="EUKARYOTIC TRANSLATION INITIATION FACTOR 3 SUBUNIT G"/>
    <property type="match status" value="1"/>
</dbReference>
<dbReference type="GO" id="GO:0008380">
    <property type="term" value="P:RNA splicing"/>
    <property type="evidence" value="ECO:0007669"/>
    <property type="project" value="UniProtKB-KW"/>
</dbReference>
<comment type="caution">
    <text evidence="13">The sequence shown here is derived from an EMBL/GenBank/DDBJ whole genome shotgun (WGS) entry which is preliminary data.</text>
</comment>
<dbReference type="OrthoDB" id="360390at2759"/>
<keyword evidence="2" id="KW-0507">mRNA processing</keyword>
<feature type="domain" description="RRM" evidence="12">
    <location>
        <begin position="498"/>
        <end position="571"/>
    </location>
</feature>
<dbReference type="InterPro" id="IPR000504">
    <property type="entry name" value="RRM_dom"/>
</dbReference>